<dbReference type="EMBL" id="LR796254">
    <property type="protein sequence ID" value="CAB4131974.1"/>
    <property type="molecule type" value="Genomic_DNA"/>
</dbReference>
<protein>
    <submittedName>
        <fullName evidence="2">Putative DnaG-like primase</fullName>
    </submittedName>
</protein>
<dbReference type="Pfam" id="PF13662">
    <property type="entry name" value="Toprim_4"/>
    <property type="match status" value="1"/>
</dbReference>
<organism evidence="2">
    <name type="scientific">uncultured Caudovirales phage</name>
    <dbReference type="NCBI Taxonomy" id="2100421"/>
    <lineage>
        <taxon>Viruses</taxon>
        <taxon>Duplodnaviria</taxon>
        <taxon>Heunggongvirae</taxon>
        <taxon>Uroviricota</taxon>
        <taxon>Caudoviricetes</taxon>
        <taxon>Peduoviridae</taxon>
        <taxon>Maltschvirus</taxon>
        <taxon>Maltschvirus maltsch</taxon>
    </lineage>
</organism>
<name>A0A6J5LBU5_9CAUD</name>
<dbReference type="Gene3D" id="3.40.1360.10">
    <property type="match status" value="1"/>
</dbReference>
<dbReference type="InterPro" id="IPR034154">
    <property type="entry name" value="TOPRIM_DnaG/twinkle"/>
</dbReference>
<gene>
    <name evidence="2" type="ORF">UFOVP135_54</name>
</gene>
<proteinExistence type="predicted"/>
<evidence type="ECO:0000259" key="1">
    <source>
        <dbReference type="SMART" id="SM00493"/>
    </source>
</evidence>
<dbReference type="InterPro" id="IPR006171">
    <property type="entry name" value="TOPRIM_dom"/>
</dbReference>
<dbReference type="CDD" id="cd01029">
    <property type="entry name" value="TOPRIM_primases"/>
    <property type="match status" value="1"/>
</dbReference>
<dbReference type="SMART" id="SM00493">
    <property type="entry name" value="TOPRIM"/>
    <property type="match status" value="1"/>
</dbReference>
<evidence type="ECO:0000313" key="2">
    <source>
        <dbReference type="EMBL" id="CAB4131974.1"/>
    </source>
</evidence>
<dbReference type="SUPFAM" id="SSF56731">
    <property type="entry name" value="DNA primase core"/>
    <property type="match status" value="1"/>
</dbReference>
<accession>A0A6J5LBU5</accession>
<reference evidence="2" key="1">
    <citation type="submission" date="2020-04" db="EMBL/GenBank/DDBJ databases">
        <authorList>
            <person name="Chiriac C."/>
            <person name="Salcher M."/>
            <person name="Ghai R."/>
            <person name="Kavagutti S V."/>
        </authorList>
    </citation>
    <scope>NUCLEOTIDE SEQUENCE</scope>
</reference>
<sequence length="264" mass="29605">MIDKKILLANAPSVTGQQIHINHVGCEAGVDNKRRLYIKREATAIVAYCHHCNQKGFVKDGDDRLSTWINKPTAAVTSSTKPVIASLTVEGKLWLHSHYCDPTKEVFNGIAGERHKVALTLHNPERQPIGWQVRNLAPNATPKYTTHYTSSSSKGDAAWFHYFSKTLVITEDYLSAYRVNHDTSHSSVALLRTALSDKTLRQIHDLNFEYVLIWLDPDEAGIEGATKAYKKLNHFLPSTTKIIVLGIDKEPKQCTPAELYDTLI</sequence>
<feature type="domain" description="Toprim" evidence="1">
    <location>
        <begin position="165"/>
        <end position="237"/>
    </location>
</feature>